<dbReference type="EMBL" id="BABT02000165">
    <property type="protein sequence ID" value="GAA98801.1"/>
    <property type="molecule type" value="Genomic_DNA"/>
</dbReference>
<dbReference type="Gene3D" id="3.80.10.10">
    <property type="entry name" value="Ribonuclease Inhibitor"/>
    <property type="match status" value="1"/>
</dbReference>
<dbReference type="SUPFAM" id="SSF52047">
    <property type="entry name" value="RNI-like"/>
    <property type="match status" value="1"/>
</dbReference>
<evidence type="ECO:0000313" key="2">
    <source>
        <dbReference type="Proteomes" id="UP000009131"/>
    </source>
</evidence>
<evidence type="ECO:0000313" key="1">
    <source>
        <dbReference type="EMBL" id="GAA98801.1"/>
    </source>
</evidence>
<reference evidence="1 2" key="1">
    <citation type="journal article" date="2011" name="J. Gen. Appl. Microbiol.">
        <title>Draft genome sequencing of the enigmatic basidiomycete Mixia osmundae.</title>
        <authorList>
            <person name="Nishida H."/>
            <person name="Nagatsuka Y."/>
            <person name="Sugiyama J."/>
        </authorList>
    </citation>
    <scope>NUCLEOTIDE SEQUENCE [LARGE SCALE GENOMIC DNA]</scope>
    <source>
        <strain evidence="2">CBS 9802 / IAM 14324 / JCM 22182 / KY 12970</strain>
    </source>
</reference>
<name>G7E7J1_MIXOS</name>
<dbReference type="RefSeq" id="XP_014566977.1">
    <property type="nucleotide sequence ID" value="XM_014711491.1"/>
</dbReference>
<dbReference type="OrthoDB" id="3353982at2759"/>
<accession>G7E7J1</accession>
<dbReference type="InterPro" id="IPR032675">
    <property type="entry name" value="LRR_dom_sf"/>
</dbReference>
<proteinExistence type="predicted"/>
<protein>
    <recommendedName>
        <fullName evidence="3">F-box domain-containing protein</fullName>
    </recommendedName>
</protein>
<comment type="caution">
    <text evidence="1">The sequence shown here is derived from an EMBL/GenBank/DDBJ whole genome shotgun (WGS) entry which is preliminary data.</text>
</comment>
<dbReference type="Proteomes" id="UP000009131">
    <property type="component" value="Unassembled WGS sequence"/>
</dbReference>
<dbReference type="HOGENOM" id="CLU_432929_0_0_1"/>
<organism evidence="1 2">
    <name type="scientific">Mixia osmundae (strain CBS 9802 / IAM 14324 / JCM 22182 / KY 12970)</name>
    <dbReference type="NCBI Taxonomy" id="764103"/>
    <lineage>
        <taxon>Eukaryota</taxon>
        <taxon>Fungi</taxon>
        <taxon>Dikarya</taxon>
        <taxon>Basidiomycota</taxon>
        <taxon>Pucciniomycotina</taxon>
        <taxon>Mixiomycetes</taxon>
        <taxon>Mixiales</taxon>
        <taxon>Mixiaceae</taxon>
        <taxon>Mixia</taxon>
    </lineage>
</organism>
<dbReference type="eggNOG" id="ENOG502S284">
    <property type="taxonomic scope" value="Eukaryota"/>
</dbReference>
<dbReference type="InParanoid" id="G7E7J1"/>
<sequence>MQTAAHDEKLSTSMERRASTWAGLPSELWDAVLSQLSRSDAGPTALSLSRALPRTSISTSHLWQHVELTTAQQIRALSRVIHKDSERMDQLRQSTCSLRSRVWLLDPHVLCNAVARFTELKELEMSIGPAFPPTPLIELMQQTHQFTSLTSLKLIFNIYLVERSYYRFLAGIYFDGVLKELAKWPGTVPLKRLSLIQTMPRMTHELRDGSEDLKPLSGAPRTRFAQPIVFFDLRCVAALCRNEQLTHLTIRIPRRRVLAVLSDNDPLDKPLLPQLRCLDVSTTLVDSSAGMWQLLARFPRLEHLVLDETNLVTRSTSDEELHAIGKNCALTGLLRMKRLQKLVKVSYNAFVAASPFDVPERFILLPPAPCLRSICAGCEGLDDAAGLQKSFHKGWREGANLVRDAVRDRLSDLDIASRKQKTFAFLEFANTDAISDAVYKKPVSIWQSFLDTWQLVPSTIERARSLDERWATAACVLCLTSDCAPSGMSAYDTDGYDCSPDWTRPPSSAHAPGCAHLQSHDER</sequence>
<evidence type="ECO:0008006" key="3">
    <source>
        <dbReference type="Google" id="ProtNLM"/>
    </source>
</evidence>
<dbReference type="AlphaFoldDB" id="G7E7J1"/>
<keyword evidence="2" id="KW-1185">Reference proteome</keyword>
<reference evidence="1 2" key="2">
    <citation type="journal article" date="2012" name="Open Biol.">
        <title>Characteristics of nucleosomes and linker DNA regions on the genome of the basidiomycete Mixia osmundae revealed by mono- and dinucleosome mapping.</title>
        <authorList>
            <person name="Nishida H."/>
            <person name="Kondo S."/>
            <person name="Matsumoto T."/>
            <person name="Suzuki Y."/>
            <person name="Yoshikawa H."/>
            <person name="Taylor T.D."/>
            <person name="Sugiyama J."/>
        </authorList>
    </citation>
    <scope>NUCLEOTIDE SEQUENCE [LARGE SCALE GENOMIC DNA]</scope>
    <source>
        <strain evidence="2">CBS 9802 / IAM 14324 / JCM 22182 / KY 12970</strain>
    </source>
</reference>
<gene>
    <name evidence="1" type="primary">Mo05489</name>
    <name evidence="1" type="ORF">E5Q_05489</name>
</gene>